<dbReference type="PROSITE" id="PS51935">
    <property type="entry name" value="NLPC_P60"/>
    <property type="match status" value="1"/>
</dbReference>
<protein>
    <submittedName>
        <fullName evidence="10">Cell wall-associated NlpC family hydrolase</fullName>
    </submittedName>
</protein>
<dbReference type="InterPro" id="IPR018392">
    <property type="entry name" value="LysM"/>
</dbReference>
<keyword evidence="11" id="KW-1185">Reference proteome</keyword>
<dbReference type="OrthoDB" id="9808890at2"/>
<evidence type="ECO:0000256" key="5">
    <source>
        <dbReference type="ARBA" id="ARBA00022801"/>
    </source>
</evidence>
<dbReference type="CDD" id="cd00118">
    <property type="entry name" value="LysM"/>
    <property type="match status" value="2"/>
</dbReference>
<keyword evidence="6" id="KW-0788">Thiol protease</keyword>
<evidence type="ECO:0000256" key="4">
    <source>
        <dbReference type="ARBA" id="ARBA00022737"/>
    </source>
</evidence>
<sequence>MKTKKRSVAIATLLSFLLLTGTAQAATTSYTVSPGDSIWSIGQKFKVTEKQIMEANPFTSTTLYPGQTIKIPIFTYTVRTGDTLYKIGQAYGYSVTELTQVNPQINNVANLQPGQVINLPTYPPKISPVATSTTTSSPKADAIVATAKRFLGTPYLYGAAPGQSNNFDCSSFTATVFGANGISLPRIASDQAQKGTFVPTGQLKKGDLLCFANSSTINLSGYPRVGHVGIYIDNNQFIHASSGAGYVTTSTLSNPYYSQMFLYAKRLF</sequence>
<keyword evidence="5 10" id="KW-0378">Hydrolase</keyword>
<dbReference type="InterPro" id="IPR051202">
    <property type="entry name" value="Peptidase_C40"/>
</dbReference>
<evidence type="ECO:0000256" key="3">
    <source>
        <dbReference type="ARBA" id="ARBA00022729"/>
    </source>
</evidence>
<dbReference type="SUPFAM" id="SSF54001">
    <property type="entry name" value="Cysteine proteinases"/>
    <property type="match status" value="1"/>
</dbReference>
<dbReference type="AlphaFoldDB" id="A0A4R2RLB1"/>
<evidence type="ECO:0000313" key="10">
    <source>
        <dbReference type="EMBL" id="TCP63913.1"/>
    </source>
</evidence>
<proteinExistence type="inferred from homology"/>
<dbReference type="EMBL" id="SLXT01000014">
    <property type="protein sequence ID" value="TCP63913.1"/>
    <property type="molecule type" value="Genomic_DNA"/>
</dbReference>
<keyword evidence="2" id="KW-0645">Protease</keyword>
<evidence type="ECO:0000259" key="9">
    <source>
        <dbReference type="PROSITE" id="PS51935"/>
    </source>
</evidence>
<feature type="chain" id="PRO_5020902766" evidence="7">
    <location>
        <begin position="26"/>
        <end position="268"/>
    </location>
</feature>
<organism evidence="10 11">
    <name type="scientific">Heliophilum fasciatum</name>
    <dbReference type="NCBI Taxonomy" id="35700"/>
    <lineage>
        <taxon>Bacteria</taxon>
        <taxon>Bacillati</taxon>
        <taxon>Bacillota</taxon>
        <taxon>Clostridia</taxon>
        <taxon>Eubacteriales</taxon>
        <taxon>Heliobacteriaceae</taxon>
        <taxon>Heliophilum</taxon>
    </lineage>
</organism>
<dbReference type="InterPro" id="IPR036779">
    <property type="entry name" value="LysM_dom_sf"/>
</dbReference>
<dbReference type="PROSITE" id="PS51782">
    <property type="entry name" value="LYSM"/>
    <property type="match status" value="2"/>
</dbReference>
<feature type="signal peptide" evidence="7">
    <location>
        <begin position="1"/>
        <end position="25"/>
    </location>
</feature>
<dbReference type="Gene3D" id="3.90.1720.10">
    <property type="entry name" value="endopeptidase domain like (from Nostoc punctiforme)"/>
    <property type="match status" value="1"/>
</dbReference>
<name>A0A4R2RLB1_9FIRM</name>
<dbReference type="GO" id="GO:0006508">
    <property type="term" value="P:proteolysis"/>
    <property type="evidence" value="ECO:0007669"/>
    <property type="project" value="UniProtKB-KW"/>
</dbReference>
<evidence type="ECO:0000259" key="8">
    <source>
        <dbReference type="PROSITE" id="PS51782"/>
    </source>
</evidence>
<accession>A0A4R2RLB1</accession>
<keyword evidence="3 7" id="KW-0732">Signal</keyword>
<dbReference type="PANTHER" id="PTHR47053:SF1">
    <property type="entry name" value="MUREIN DD-ENDOPEPTIDASE MEPH-RELATED"/>
    <property type="match status" value="1"/>
</dbReference>
<evidence type="ECO:0000256" key="2">
    <source>
        <dbReference type="ARBA" id="ARBA00022670"/>
    </source>
</evidence>
<dbReference type="Pfam" id="PF01476">
    <property type="entry name" value="LysM"/>
    <property type="match status" value="2"/>
</dbReference>
<dbReference type="RefSeq" id="WP_131919412.1">
    <property type="nucleotide sequence ID" value="NZ_JAOQNU010000013.1"/>
</dbReference>
<dbReference type="GO" id="GO:0008234">
    <property type="term" value="F:cysteine-type peptidase activity"/>
    <property type="evidence" value="ECO:0007669"/>
    <property type="project" value="UniProtKB-KW"/>
</dbReference>
<evidence type="ECO:0000256" key="6">
    <source>
        <dbReference type="ARBA" id="ARBA00022807"/>
    </source>
</evidence>
<comment type="caution">
    <text evidence="10">The sequence shown here is derived from an EMBL/GenBank/DDBJ whole genome shotgun (WGS) entry which is preliminary data.</text>
</comment>
<dbReference type="InterPro" id="IPR038765">
    <property type="entry name" value="Papain-like_cys_pep_sf"/>
</dbReference>
<keyword evidence="4" id="KW-0677">Repeat</keyword>
<gene>
    <name evidence="10" type="ORF">EDD73_11461</name>
</gene>
<dbReference type="Gene3D" id="3.10.350.10">
    <property type="entry name" value="LysM domain"/>
    <property type="match status" value="2"/>
</dbReference>
<dbReference type="SMART" id="SM00257">
    <property type="entry name" value="LysM"/>
    <property type="match status" value="2"/>
</dbReference>
<evidence type="ECO:0000256" key="7">
    <source>
        <dbReference type="SAM" id="SignalP"/>
    </source>
</evidence>
<dbReference type="PANTHER" id="PTHR47053">
    <property type="entry name" value="MUREIN DD-ENDOPEPTIDASE MEPH-RELATED"/>
    <property type="match status" value="1"/>
</dbReference>
<dbReference type="Proteomes" id="UP000294813">
    <property type="component" value="Unassembled WGS sequence"/>
</dbReference>
<comment type="similarity">
    <text evidence="1">Belongs to the peptidase C40 family.</text>
</comment>
<dbReference type="InterPro" id="IPR000064">
    <property type="entry name" value="NLP_P60_dom"/>
</dbReference>
<reference evidence="10 11" key="1">
    <citation type="submission" date="2019-03" db="EMBL/GenBank/DDBJ databases">
        <title>Genomic Encyclopedia of Type Strains, Phase IV (KMG-IV): sequencing the most valuable type-strain genomes for metagenomic binning, comparative biology and taxonomic classification.</title>
        <authorList>
            <person name="Goeker M."/>
        </authorList>
    </citation>
    <scope>NUCLEOTIDE SEQUENCE [LARGE SCALE GENOMIC DNA]</scope>
    <source>
        <strain evidence="10 11">DSM 11170</strain>
    </source>
</reference>
<feature type="domain" description="LysM" evidence="8">
    <location>
        <begin position="74"/>
        <end position="119"/>
    </location>
</feature>
<feature type="domain" description="LysM" evidence="8">
    <location>
        <begin position="28"/>
        <end position="71"/>
    </location>
</feature>
<evidence type="ECO:0000313" key="11">
    <source>
        <dbReference type="Proteomes" id="UP000294813"/>
    </source>
</evidence>
<feature type="domain" description="NlpC/P60" evidence="9">
    <location>
        <begin position="137"/>
        <end position="268"/>
    </location>
</feature>
<evidence type="ECO:0000256" key="1">
    <source>
        <dbReference type="ARBA" id="ARBA00007074"/>
    </source>
</evidence>
<dbReference type="Pfam" id="PF00877">
    <property type="entry name" value="NLPC_P60"/>
    <property type="match status" value="1"/>
</dbReference>
<dbReference type="SUPFAM" id="SSF54106">
    <property type="entry name" value="LysM domain"/>
    <property type="match status" value="2"/>
</dbReference>